<dbReference type="EMBL" id="MU853356">
    <property type="protein sequence ID" value="KAK4109512.1"/>
    <property type="molecule type" value="Genomic_DNA"/>
</dbReference>
<dbReference type="RefSeq" id="XP_064667082.1">
    <property type="nucleotide sequence ID" value="XM_064818068.1"/>
</dbReference>
<evidence type="ECO:0000313" key="8">
    <source>
        <dbReference type="EMBL" id="KAK4109512.1"/>
    </source>
</evidence>
<comment type="subcellular location">
    <subcellularLocation>
        <location evidence="1">Cytoplasm</location>
    </subcellularLocation>
</comment>
<feature type="repeat" description="WD" evidence="6">
    <location>
        <begin position="98"/>
        <end position="139"/>
    </location>
</feature>
<dbReference type="Pfam" id="PF00400">
    <property type="entry name" value="WD40"/>
    <property type="match status" value="5"/>
</dbReference>
<dbReference type="InterPro" id="IPR019775">
    <property type="entry name" value="WD40_repeat_CS"/>
</dbReference>
<proteinExistence type="inferred from homology"/>
<dbReference type="InterPro" id="IPR036322">
    <property type="entry name" value="WD40_repeat_dom_sf"/>
</dbReference>
<evidence type="ECO:0000256" key="1">
    <source>
        <dbReference type="ARBA" id="ARBA00004496"/>
    </source>
</evidence>
<dbReference type="GO" id="GO:0005737">
    <property type="term" value="C:cytoplasm"/>
    <property type="evidence" value="ECO:0007669"/>
    <property type="project" value="UniProtKB-SubCell"/>
</dbReference>
<organism evidence="8 9">
    <name type="scientific">Canariomyces notabilis</name>
    <dbReference type="NCBI Taxonomy" id="2074819"/>
    <lineage>
        <taxon>Eukaryota</taxon>
        <taxon>Fungi</taxon>
        <taxon>Dikarya</taxon>
        <taxon>Ascomycota</taxon>
        <taxon>Pezizomycotina</taxon>
        <taxon>Sordariomycetes</taxon>
        <taxon>Sordariomycetidae</taxon>
        <taxon>Sordariales</taxon>
        <taxon>Chaetomiaceae</taxon>
        <taxon>Canariomyces</taxon>
    </lineage>
</organism>
<gene>
    <name evidence="8" type="ORF">N656DRAFT_801012</name>
</gene>
<evidence type="ECO:0000256" key="7">
    <source>
        <dbReference type="SAM" id="MobiDB-lite"/>
    </source>
</evidence>
<evidence type="ECO:0000256" key="3">
    <source>
        <dbReference type="ARBA" id="ARBA00022574"/>
    </source>
</evidence>
<dbReference type="GO" id="GO:0071013">
    <property type="term" value="C:catalytic step 2 spliceosome"/>
    <property type="evidence" value="ECO:0007669"/>
    <property type="project" value="TreeGrafter"/>
</dbReference>
<keyword evidence="3 6" id="KW-0853">WD repeat</keyword>
<dbReference type="Proteomes" id="UP001302812">
    <property type="component" value="Unassembled WGS sequence"/>
</dbReference>
<reference evidence="8" key="1">
    <citation type="journal article" date="2023" name="Mol. Phylogenet. Evol.">
        <title>Genome-scale phylogeny and comparative genomics of the fungal order Sordariales.</title>
        <authorList>
            <person name="Hensen N."/>
            <person name="Bonometti L."/>
            <person name="Westerberg I."/>
            <person name="Brannstrom I.O."/>
            <person name="Guillou S."/>
            <person name="Cros-Aarteil S."/>
            <person name="Calhoun S."/>
            <person name="Haridas S."/>
            <person name="Kuo A."/>
            <person name="Mondo S."/>
            <person name="Pangilinan J."/>
            <person name="Riley R."/>
            <person name="LaButti K."/>
            <person name="Andreopoulos B."/>
            <person name="Lipzen A."/>
            <person name="Chen C."/>
            <person name="Yan M."/>
            <person name="Daum C."/>
            <person name="Ng V."/>
            <person name="Clum A."/>
            <person name="Steindorff A."/>
            <person name="Ohm R.A."/>
            <person name="Martin F."/>
            <person name="Silar P."/>
            <person name="Natvig D.O."/>
            <person name="Lalanne C."/>
            <person name="Gautier V."/>
            <person name="Ament-Velasquez S.L."/>
            <person name="Kruys A."/>
            <person name="Hutchinson M.I."/>
            <person name="Powell A.J."/>
            <person name="Barry K."/>
            <person name="Miller A.N."/>
            <person name="Grigoriev I.V."/>
            <person name="Debuchy R."/>
            <person name="Gladieux P."/>
            <person name="Hiltunen Thoren M."/>
            <person name="Johannesson H."/>
        </authorList>
    </citation>
    <scope>NUCLEOTIDE SEQUENCE</scope>
    <source>
        <strain evidence="8">CBS 508.74</strain>
    </source>
</reference>
<accession>A0AAN6TA60</accession>
<dbReference type="GO" id="GO:0000398">
    <property type="term" value="P:mRNA splicing, via spliceosome"/>
    <property type="evidence" value="ECO:0007669"/>
    <property type="project" value="TreeGrafter"/>
</dbReference>
<dbReference type="InterPro" id="IPR020472">
    <property type="entry name" value="WD40_PAC1"/>
</dbReference>
<dbReference type="PANTHER" id="PTHR22842">
    <property type="entry name" value="WD40 REPEAT PROTEIN"/>
    <property type="match status" value="1"/>
</dbReference>
<reference evidence="8" key="2">
    <citation type="submission" date="2023-05" db="EMBL/GenBank/DDBJ databases">
        <authorList>
            <consortium name="Lawrence Berkeley National Laboratory"/>
            <person name="Steindorff A."/>
            <person name="Hensen N."/>
            <person name="Bonometti L."/>
            <person name="Westerberg I."/>
            <person name="Brannstrom I.O."/>
            <person name="Guillou S."/>
            <person name="Cros-Aarteil S."/>
            <person name="Calhoun S."/>
            <person name="Haridas S."/>
            <person name="Kuo A."/>
            <person name="Mondo S."/>
            <person name="Pangilinan J."/>
            <person name="Riley R."/>
            <person name="Labutti K."/>
            <person name="Andreopoulos B."/>
            <person name="Lipzen A."/>
            <person name="Chen C."/>
            <person name="Yanf M."/>
            <person name="Daum C."/>
            <person name="Ng V."/>
            <person name="Clum A."/>
            <person name="Ohm R."/>
            <person name="Martin F."/>
            <person name="Silar P."/>
            <person name="Natvig D."/>
            <person name="Lalanne C."/>
            <person name="Gautier V."/>
            <person name="Ament-Velasquez S.L."/>
            <person name="Kruys A."/>
            <person name="Hutchinson M.I."/>
            <person name="Powell A.J."/>
            <person name="Barry K."/>
            <person name="Miller A.N."/>
            <person name="Grigoriev I.V."/>
            <person name="Debuchy R."/>
            <person name="Gladieux P."/>
            <person name="Thoren M.H."/>
            <person name="Johannesson H."/>
        </authorList>
    </citation>
    <scope>NUCLEOTIDE SEQUENCE</scope>
    <source>
        <strain evidence="8">CBS 508.74</strain>
    </source>
</reference>
<dbReference type="PROSITE" id="PS00678">
    <property type="entry name" value="WD_REPEATS_1"/>
    <property type="match status" value="1"/>
</dbReference>
<feature type="region of interest" description="Disordered" evidence="7">
    <location>
        <begin position="48"/>
        <end position="84"/>
    </location>
</feature>
<dbReference type="SMART" id="SM00320">
    <property type="entry name" value="WD40"/>
    <property type="match status" value="6"/>
</dbReference>
<dbReference type="InterPro" id="IPR001680">
    <property type="entry name" value="WD40_rpt"/>
</dbReference>
<evidence type="ECO:0000256" key="4">
    <source>
        <dbReference type="ARBA" id="ARBA00022737"/>
    </source>
</evidence>
<dbReference type="PROSITE" id="PS50294">
    <property type="entry name" value="WD_REPEATS_REGION"/>
    <property type="match status" value="1"/>
</dbReference>
<dbReference type="InterPro" id="IPR051980">
    <property type="entry name" value="WD_repeat_MORG1"/>
</dbReference>
<dbReference type="PRINTS" id="PR00320">
    <property type="entry name" value="GPROTEINBRPT"/>
</dbReference>
<dbReference type="AlphaFoldDB" id="A0AAN6TA60"/>
<dbReference type="InterPro" id="IPR015943">
    <property type="entry name" value="WD40/YVTN_repeat-like_dom_sf"/>
</dbReference>
<keyword evidence="4" id="KW-0677">Repeat</keyword>
<keyword evidence="2" id="KW-0963">Cytoplasm</keyword>
<comment type="similarity">
    <text evidence="5">Belongs to the WD repeat MORG1 family.</text>
</comment>
<dbReference type="PROSITE" id="PS50082">
    <property type="entry name" value="WD_REPEATS_2"/>
    <property type="match status" value="3"/>
</dbReference>
<feature type="repeat" description="WD" evidence="6">
    <location>
        <begin position="16"/>
        <end position="58"/>
    </location>
</feature>
<evidence type="ECO:0000256" key="2">
    <source>
        <dbReference type="ARBA" id="ARBA00022490"/>
    </source>
</evidence>
<dbReference type="Gene3D" id="2.130.10.10">
    <property type="entry name" value="YVTN repeat-like/Quinoprotein amine dehydrogenase"/>
    <property type="match status" value="2"/>
</dbReference>
<dbReference type="GeneID" id="89942193"/>
<name>A0AAN6TA60_9PEZI</name>
<evidence type="ECO:0000256" key="6">
    <source>
        <dbReference type="PROSITE-ProRule" id="PRU00221"/>
    </source>
</evidence>
<feature type="repeat" description="WD" evidence="6">
    <location>
        <begin position="156"/>
        <end position="196"/>
    </location>
</feature>
<comment type="caution">
    <text evidence="8">The sequence shown here is derived from an EMBL/GenBank/DDBJ whole genome shotgun (WGS) entry which is preliminary data.</text>
</comment>
<dbReference type="SUPFAM" id="SSF50978">
    <property type="entry name" value="WD40 repeat-like"/>
    <property type="match status" value="1"/>
</dbReference>
<keyword evidence="9" id="KW-1185">Reference proteome</keyword>
<feature type="compositionally biased region" description="Low complexity" evidence="7">
    <location>
        <begin position="51"/>
        <end position="84"/>
    </location>
</feature>
<protein>
    <submittedName>
        <fullName evidence="8">WD40 repeat-like protein</fullName>
    </submittedName>
</protein>
<evidence type="ECO:0000313" key="9">
    <source>
        <dbReference type="Proteomes" id="UP001302812"/>
    </source>
</evidence>
<dbReference type="PANTHER" id="PTHR22842:SF3">
    <property type="entry name" value="WD REPEAT DOMAIN-CONTAINING PROTEIN 83"/>
    <property type="match status" value="1"/>
</dbReference>
<sequence length="422" mass="43223">MSKNAAAFPTRPVAQLLGSNGPVHAVAYSASPGTYILTGSADRSIRLYNPSSTTTTTDTTSTSSFITTTTTSHRQPQAAAAAAAAAAPPPAGRLIQTYSSHAYEVLSLAVARSNATFASAGGDRAVLLWDVSTGKTIRRFGDFSSASSSSSSGGGGGGHTGRVNAVCFAGSEDDGGNESLLVSAGLDCTVRVWDVKAAVSAGPGGGGGGSANRPVQVLKGAKDAVTSLAVVGPEILAGSVDGRVRCYDVRMGRCVTDVFPGSVTSLCLARDGRTMLVGTLDSKIRLMDRRDGTCLRTYGDAGWRNEEFRVQSVLGGGERYVVTGDEMTGAGPGTGTAEGGGNQGRVWAWDLLTGKLVATVPVPWWDNGGSEARRKVIGRDGKQKERKNVVSCIAWKEGGFGDQFCVGGTSGVVTVFGHGGKG</sequence>
<evidence type="ECO:0000256" key="5">
    <source>
        <dbReference type="ARBA" id="ARBA00038145"/>
    </source>
</evidence>